<dbReference type="GO" id="GO:0004040">
    <property type="term" value="F:amidase activity"/>
    <property type="evidence" value="ECO:0007669"/>
    <property type="project" value="InterPro"/>
</dbReference>
<dbReference type="RefSeq" id="WP_052005118.1">
    <property type="nucleotide sequence ID" value="NZ_AZGA01000022.1"/>
</dbReference>
<dbReference type="Pfam" id="PF01832">
    <property type="entry name" value="Glucosaminidase"/>
    <property type="match status" value="1"/>
</dbReference>
<dbReference type="PANTHER" id="PTHR33308">
    <property type="entry name" value="PEPTIDOGLYCAN HYDROLASE FLGJ"/>
    <property type="match status" value="1"/>
</dbReference>
<evidence type="ECO:0000256" key="3">
    <source>
        <dbReference type="SAM" id="SignalP"/>
    </source>
</evidence>
<feature type="domain" description="Mannosyl-glycoprotein endo-beta-N-acetylglucosamidase-like" evidence="4">
    <location>
        <begin position="35"/>
        <end position="194"/>
    </location>
</feature>
<comment type="caution">
    <text evidence="5">The sequence shown here is derived from an EMBL/GenBank/DDBJ whole genome shotgun (WGS) entry which is preliminary data.</text>
</comment>
<proteinExistence type="inferred from homology"/>
<keyword evidence="6" id="KW-1185">Reference proteome</keyword>
<evidence type="ECO:0000256" key="2">
    <source>
        <dbReference type="ARBA" id="ARBA00022801"/>
    </source>
</evidence>
<dbReference type="AlphaFoldDB" id="X0PIF4"/>
<dbReference type="OrthoDB" id="2155627at2"/>
<dbReference type="Gene3D" id="4.10.80.30">
    <property type="entry name" value="DNA polymerase, domain 6"/>
    <property type="match status" value="1"/>
</dbReference>
<dbReference type="Proteomes" id="UP000051236">
    <property type="component" value="Unassembled WGS sequence"/>
</dbReference>
<dbReference type="STRING" id="1423734.FC83_GL002108"/>
<reference evidence="5 6" key="1">
    <citation type="journal article" date="2015" name="Genome Announc.">
        <title>Expanding the biotechnology potential of lactobacilli through comparative genomics of 213 strains and associated genera.</title>
        <authorList>
            <person name="Sun Z."/>
            <person name="Harris H.M."/>
            <person name="McCann A."/>
            <person name="Guo C."/>
            <person name="Argimon S."/>
            <person name="Zhang W."/>
            <person name="Yang X."/>
            <person name="Jeffery I.B."/>
            <person name="Cooney J.C."/>
            <person name="Kagawa T.F."/>
            <person name="Liu W."/>
            <person name="Song Y."/>
            <person name="Salvetti E."/>
            <person name="Wrobel A."/>
            <person name="Rasinkangas P."/>
            <person name="Parkhill J."/>
            <person name="Rea M.C."/>
            <person name="O'Sullivan O."/>
            <person name="Ritari J."/>
            <person name="Douillard F.P."/>
            <person name="Paul Ross R."/>
            <person name="Yang R."/>
            <person name="Briner A.E."/>
            <person name="Felis G.E."/>
            <person name="de Vos W.M."/>
            <person name="Barrangou R."/>
            <person name="Klaenhammer T.R."/>
            <person name="Caufield P.W."/>
            <person name="Cui Y."/>
            <person name="Zhang H."/>
            <person name="O'Toole P.W."/>
        </authorList>
    </citation>
    <scope>NUCLEOTIDE SEQUENCE [LARGE SCALE GENOMIC DNA]</scope>
    <source>
        <strain evidence="5 6">DSM 18527</strain>
    </source>
</reference>
<comment type="similarity">
    <text evidence="1">Belongs to the glycosyl hydrolase 73 family.</text>
</comment>
<dbReference type="EMBL" id="AZGA01000022">
    <property type="protein sequence ID" value="KRM34769.1"/>
    <property type="molecule type" value="Genomic_DNA"/>
</dbReference>
<dbReference type="InterPro" id="IPR051056">
    <property type="entry name" value="Glycosyl_Hydrolase_73"/>
</dbReference>
<dbReference type="PATRIC" id="fig|1423734.3.peg.2130"/>
<dbReference type="Gene3D" id="1.10.530.10">
    <property type="match status" value="1"/>
</dbReference>
<protein>
    <recommendedName>
        <fullName evidence="4">Mannosyl-glycoprotein endo-beta-N-acetylglucosamidase-like domain-containing protein</fullName>
    </recommendedName>
</protein>
<feature type="signal peptide" evidence="3">
    <location>
        <begin position="1"/>
        <end position="28"/>
    </location>
</feature>
<keyword evidence="2" id="KW-0378">Hydrolase</keyword>
<dbReference type="PANTHER" id="PTHR33308:SF9">
    <property type="entry name" value="PEPTIDOGLYCAN HYDROLASE FLGJ"/>
    <property type="match status" value="1"/>
</dbReference>
<dbReference type="SMART" id="SM00047">
    <property type="entry name" value="LYZ2"/>
    <property type="match status" value="1"/>
</dbReference>
<evidence type="ECO:0000256" key="1">
    <source>
        <dbReference type="ARBA" id="ARBA00010266"/>
    </source>
</evidence>
<name>X0PIF4_9LACO</name>
<organism evidence="5 6">
    <name type="scientific">Agrilactobacillus composti DSM 18527 = JCM 14202</name>
    <dbReference type="NCBI Taxonomy" id="1423734"/>
    <lineage>
        <taxon>Bacteria</taxon>
        <taxon>Bacillati</taxon>
        <taxon>Bacillota</taxon>
        <taxon>Bacilli</taxon>
        <taxon>Lactobacillales</taxon>
        <taxon>Lactobacillaceae</taxon>
        <taxon>Agrilactobacillus</taxon>
    </lineage>
</organism>
<sequence>MKKSFLKHAAVLGLAGVMGLGVATTALGQFNEPGIVHADYSAQGFLDQIWPSAQQVATDNGLYPSVMIAQAMLESNYGNSKLAAAPNYNLFGIKGDYWGAYVAYQTQEWRTDHYETIVQNFKKYPNMYDSIMDNAFKLRNGISWQPTRYSGAWIENTNNYQDATAWLTGRYATAPDYNTKLNNLIAKYDLTQFDPQVSNESGVVTVTSNGSSTYNMYAGPMSSNGDWLGNGTAWQYDKKVTLYNGQTWYRLGTNQWMNGSNLSVGDSASQAPSGTGIVKVKSAAALYSNAGSGKTGRTLDKNTEWRYFETQDVNGTTWYNLGGDQWVSGGQVTVE</sequence>
<dbReference type="InterPro" id="IPR024968">
    <property type="entry name" value="SlpA_C_lactobacillus"/>
</dbReference>
<keyword evidence="3" id="KW-0732">Signal</keyword>
<dbReference type="InterPro" id="IPR002901">
    <property type="entry name" value="MGlyc_endo_b_GlcNAc-like_dom"/>
</dbReference>
<evidence type="ECO:0000313" key="6">
    <source>
        <dbReference type="Proteomes" id="UP000051236"/>
    </source>
</evidence>
<dbReference type="eggNOG" id="COG1705">
    <property type="taxonomic scope" value="Bacteria"/>
</dbReference>
<gene>
    <name evidence="5" type="ORF">FC83_GL002108</name>
</gene>
<dbReference type="Pfam" id="PF03217">
    <property type="entry name" value="SlpA"/>
    <property type="match status" value="1"/>
</dbReference>
<evidence type="ECO:0000313" key="5">
    <source>
        <dbReference type="EMBL" id="KRM34769.1"/>
    </source>
</evidence>
<evidence type="ECO:0000259" key="4">
    <source>
        <dbReference type="SMART" id="SM00047"/>
    </source>
</evidence>
<accession>X0PIF4</accession>
<feature type="chain" id="PRO_5038915092" description="Mannosyl-glycoprotein endo-beta-N-acetylglucosamidase-like domain-containing protein" evidence="3">
    <location>
        <begin position="29"/>
        <end position="335"/>
    </location>
</feature>